<dbReference type="SUPFAM" id="SSF56112">
    <property type="entry name" value="Protein kinase-like (PK-like)"/>
    <property type="match status" value="1"/>
</dbReference>
<keyword evidence="2" id="KW-0418">Kinase</keyword>
<dbReference type="Gene3D" id="3.30.200.20">
    <property type="entry name" value="Phosphorylase Kinase, domain 1"/>
    <property type="match status" value="1"/>
</dbReference>
<dbReference type="Pfam" id="PF03881">
    <property type="entry name" value="Fructosamin_kin"/>
    <property type="match status" value="1"/>
</dbReference>
<dbReference type="GO" id="GO:0016301">
    <property type="term" value="F:kinase activity"/>
    <property type="evidence" value="ECO:0007669"/>
    <property type="project" value="UniProtKB-UniRule"/>
</dbReference>
<accession>A0A074JAD0</accession>
<evidence type="ECO:0000313" key="4">
    <source>
        <dbReference type="Proteomes" id="UP000027432"/>
    </source>
</evidence>
<dbReference type="eggNOG" id="COG3001">
    <property type="taxonomic scope" value="Bacteria"/>
</dbReference>
<name>A0A074JAD0_9RHOB</name>
<keyword evidence="4" id="KW-1185">Reference proteome</keyword>
<dbReference type="EMBL" id="AUND01000023">
    <property type="protein sequence ID" value="KEO52795.1"/>
    <property type="molecule type" value="Genomic_DNA"/>
</dbReference>
<keyword evidence="2" id="KW-0808">Transferase</keyword>
<dbReference type="InterPro" id="IPR011009">
    <property type="entry name" value="Kinase-like_dom_sf"/>
</dbReference>
<comment type="caution">
    <text evidence="3">The sequence shown here is derived from an EMBL/GenBank/DDBJ whole genome shotgun (WGS) entry which is preliminary data.</text>
</comment>
<comment type="similarity">
    <text evidence="1 2">Belongs to the fructosamine kinase family.</text>
</comment>
<dbReference type="Proteomes" id="UP000027432">
    <property type="component" value="Unassembled WGS sequence"/>
</dbReference>
<evidence type="ECO:0000256" key="1">
    <source>
        <dbReference type="ARBA" id="ARBA00009460"/>
    </source>
</evidence>
<gene>
    <name evidence="3" type="ORF">TP2_07595</name>
</gene>
<evidence type="ECO:0008006" key="5">
    <source>
        <dbReference type="Google" id="ProtNLM"/>
    </source>
</evidence>
<protein>
    <recommendedName>
        <fullName evidence="5">Aminoglycoside phosphotransferase domain-containing protein</fullName>
    </recommendedName>
</protein>
<evidence type="ECO:0000256" key="2">
    <source>
        <dbReference type="PIRNR" id="PIRNR006221"/>
    </source>
</evidence>
<dbReference type="InterPro" id="IPR016477">
    <property type="entry name" value="Fructo-/Ketosamine-3-kinase"/>
</dbReference>
<sequence>MLGVELVAARLLAGGDLSPVAALSLADGRRVIAKGGPAPQIEARMLRALGTAGARVPAVLAACEDCLVMEALPDQGALAASGWAELGTMLSALHDAPPSDPGFVRITPYGWVEDYAFGPVAIPNAPLSDWSSFWGERRLLPAQPFLPVDLARRIDGLAGQLPDRLPACPAPALLHGDLWAGNVLASGGRLSGLIDPASYYGDGEVDLAMLHLFGAPGPEFIAAYGALSPGWETRRAIYQLWPALVHVRLFGAGYHGMVAGLLDRLGV</sequence>
<dbReference type="PIRSF" id="PIRSF006221">
    <property type="entry name" value="Ketosamine-3-kinase"/>
    <property type="match status" value="1"/>
</dbReference>
<dbReference type="AlphaFoldDB" id="A0A074JAD0"/>
<dbReference type="Gene3D" id="3.90.1200.10">
    <property type="match status" value="1"/>
</dbReference>
<dbReference type="PANTHER" id="PTHR12149:SF8">
    <property type="entry name" value="PROTEIN-RIBULOSAMINE 3-KINASE"/>
    <property type="match status" value="1"/>
</dbReference>
<dbReference type="PANTHER" id="PTHR12149">
    <property type="entry name" value="FRUCTOSAMINE 3 KINASE-RELATED PROTEIN"/>
    <property type="match status" value="1"/>
</dbReference>
<evidence type="ECO:0000313" key="3">
    <source>
        <dbReference type="EMBL" id="KEO52795.1"/>
    </source>
</evidence>
<reference evidence="3 4" key="1">
    <citation type="submission" date="2013-07" db="EMBL/GenBank/DDBJ databases">
        <title>Thioclava pacifica DSM 10166 Genome Sequencing.</title>
        <authorList>
            <person name="Lai Q."/>
            <person name="Shao Z."/>
        </authorList>
    </citation>
    <scope>NUCLEOTIDE SEQUENCE [LARGE SCALE GENOMIC DNA]</scope>
    <source>
        <strain evidence="3 4">DSM 10166</strain>
    </source>
</reference>
<organism evidence="3 4">
    <name type="scientific">Thioclava pacifica DSM 10166</name>
    <dbReference type="NCBI Taxonomy" id="1353537"/>
    <lineage>
        <taxon>Bacteria</taxon>
        <taxon>Pseudomonadati</taxon>
        <taxon>Pseudomonadota</taxon>
        <taxon>Alphaproteobacteria</taxon>
        <taxon>Rhodobacterales</taxon>
        <taxon>Paracoccaceae</taxon>
        <taxon>Thioclava</taxon>
    </lineage>
</organism>
<proteinExistence type="inferred from homology"/>